<dbReference type="EMBL" id="JACDTZ010000001">
    <property type="protein sequence ID" value="MBA5244873.1"/>
    <property type="molecule type" value="Genomic_DNA"/>
</dbReference>
<dbReference type="AlphaFoldDB" id="A0A7W2EBU8"/>
<reference evidence="2 3" key="1">
    <citation type="submission" date="2020-07" db="EMBL/GenBank/DDBJ databases">
        <title>Draft genome and description of Corynebacterium haemomassiliense strain Marseile-Q3615 sp. nov.</title>
        <authorList>
            <person name="Boxberger M."/>
            <person name="La Scola B."/>
        </authorList>
    </citation>
    <scope>NUCLEOTIDE SEQUENCE [LARGE SCALE GENOMIC DNA]</scope>
    <source>
        <strain evidence="2 3">Marseille-Q3615</strain>
    </source>
</reference>
<proteinExistence type="predicted"/>
<dbReference type="Proteomes" id="UP000523682">
    <property type="component" value="Unassembled WGS sequence"/>
</dbReference>
<protein>
    <submittedName>
        <fullName evidence="2">Uncharacterized protein</fullName>
    </submittedName>
</protein>
<dbReference type="RefSeq" id="WP_181889425.1">
    <property type="nucleotide sequence ID" value="NZ_CAUPJD010000015.1"/>
</dbReference>
<keyword evidence="1" id="KW-0472">Membrane</keyword>
<organism evidence="2 3">
    <name type="scientific">Corynebacterium haemomassiliense</name>
    <dbReference type="NCBI Taxonomy" id="2754726"/>
    <lineage>
        <taxon>Bacteria</taxon>
        <taxon>Bacillati</taxon>
        <taxon>Actinomycetota</taxon>
        <taxon>Actinomycetes</taxon>
        <taxon>Mycobacteriales</taxon>
        <taxon>Corynebacteriaceae</taxon>
        <taxon>Corynebacterium</taxon>
    </lineage>
</organism>
<feature type="transmembrane region" description="Helical" evidence="1">
    <location>
        <begin position="66"/>
        <end position="90"/>
    </location>
</feature>
<evidence type="ECO:0000256" key="1">
    <source>
        <dbReference type="SAM" id="Phobius"/>
    </source>
</evidence>
<sequence length="105" mass="11518">MLDGVVLEAVESVVEECFDAFEEDDRAGVVERGAGGKVTVEGGDAHYSVDLVRYALFGTQSYDPRMWTAVTVLLFVGAMSVAISCAALYARRTWRMKDLHPELTV</sequence>
<accession>A0A7W2EBU8</accession>
<evidence type="ECO:0000313" key="2">
    <source>
        <dbReference type="EMBL" id="MBA5244873.1"/>
    </source>
</evidence>
<name>A0A7W2EBU8_9CORY</name>
<comment type="caution">
    <text evidence="2">The sequence shown here is derived from an EMBL/GenBank/DDBJ whole genome shotgun (WGS) entry which is preliminary data.</text>
</comment>
<keyword evidence="1" id="KW-1133">Transmembrane helix</keyword>
<evidence type="ECO:0000313" key="3">
    <source>
        <dbReference type="Proteomes" id="UP000523682"/>
    </source>
</evidence>
<keyword evidence="3" id="KW-1185">Reference proteome</keyword>
<keyword evidence="1" id="KW-0812">Transmembrane</keyword>
<gene>
    <name evidence="2" type="ORF">H0193_08645</name>
</gene>